<keyword evidence="2" id="KW-0645">Protease</keyword>
<dbReference type="PANTHER" id="PTHR20842:SF0">
    <property type="entry name" value="ALPHA-ASPARTYL DIPEPTIDASE"/>
    <property type="match status" value="1"/>
</dbReference>
<evidence type="ECO:0000256" key="1">
    <source>
        <dbReference type="ARBA" id="ARBA00006534"/>
    </source>
</evidence>
<name>A0ABY5FUZ5_9MICO</name>
<evidence type="ECO:0000256" key="4">
    <source>
        <dbReference type="ARBA" id="ARBA00022825"/>
    </source>
</evidence>
<keyword evidence="4" id="KW-0720">Serine protease</keyword>
<reference evidence="5" key="1">
    <citation type="submission" date="2022-07" db="EMBL/GenBank/DDBJ databases">
        <title>Taxonomic analysis of Microcella humidisoli nov. sp., isolated from riverside soil.</title>
        <authorList>
            <person name="Molina K.M."/>
            <person name="Kim S.B."/>
        </authorList>
    </citation>
    <scope>NUCLEOTIDE SEQUENCE</scope>
    <source>
        <strain evidence="5">MMS21-STM10</strain>
    </source>
</reference>
<dbReference type="SUPFAM" id="SSF52317">
    <property type="entry name" value="Class I glutamine amidotransferase-like"/>
    <property type="match status" value="1"/>
</dbReference>
<dbReference type="Pfam" id="PF03575">
    <property type="entry name" value="Peptidase_S51"/>
    <property type="match status" value="1"/>
</dbReference>
<evidence type="ECO:0000256" key="2">
    <source>
        <dbReference type="ARBA" id="ARBA00022670"/>
    </source>
</evidence>
<sequence>MKLLLTSGGVTNPTIRRSLDDMLGKPVSESTALCIPTAMYGHPWVGPGVKAWEFISGRAENPMVDLGWKSVGVLELTALPSIDDERWKPLVLETDVLLVAGGDALYLAHWVRESGLDTLFPQLANTVWVGMSAGSMVMTPRIGREFVGWRPAGDGEVDDTALGLVDFSICPHLAPDGEPGNSRAASEGWAAKLDTPAYAIDDQTAISVVDGEVQVVSEGEWMPFPR</sequence>
<proteinExistence type="inferred from homology"/>
<dbReference type="InterPro" id="IPR029062">
    <property type="entry name" value="Class_I_gatase-like"/>
</dbReference>
<organism evidence="5 6">
    <name type="scientific">Microcella humidisoli</name>
    <dbReference type="NCBI Taxonomy" id="2963406"/>
    <lineage>
        <taxon>Bacteria</taxon>
        <taxon>Bacillati</taxon>
        <taxon>Actinomycetota</taxon>
        <taxon>Actinomycetes</taxon>
        <taxon>Micrococcales</taxon>
        <taxon>Microbacteriaceae</taxon>
        <taxon>Microcella</taxon>
    </lineage>
</organism>
<dbReference type="Proteomes" id="UP001060039">
    <property type="component" value="Chromosome"/>
</dbReference>
<evidence type="ECO:0000313" key="5">
    <source>
        <dbReference type="EMBL" id="UTT62131.1"/>
    </source>
</evidence>
<accession>A0ABY5FUZ5</accession>
<dbReference type="InterPro" id="IPR005320">
    <property type="entry name" value="Peptidase_S51"/>
</dbReference>
<dbReference type="EMBL" id="CP101497">
    <property type="protein sequence ID" value="UTT62131.1"/>
    <property type="molecule type" value="Genomic_DNA"/>
</dbReference>
<protein>
    <submittedName>
        <fullName evidence="5">Type 1 glutamine amidotransferase-like domain-containing protein</fullName>
    </submittedName>
</protein>
<comment type="similarity">
    <text evidence="1">Belongs to the peptidase S51 family.</text>
</comment>
<keyword evidence="3" id="KW-0378">Hydrolase</keyword>
<gene>
    <name evidence="5" type="ORF">NNL39_10755</name>
</gene>
<evidence type="ECO:0000256" key="3">
    <source>
        <dbReference type="ARBA" id="ARBA00022801"/>
    </source>
</evidence>
<keyword evidence="6" id="KW-1185">Reference proteome</keyword>
<dbReference type="PANTHER" id="PTHR20842">
    <property type="entry name" value="PROTEASE S51 ALPHA-ASPARTYL DIPEPTIDASE"/>
    <property type="match status" value="1"/>
</dbReference>
<dbReference type="Gene3D" id="3.40.50.880">
    <property type="match status" value="1"/>
</dbReference>
<dbReference type="RefSeq" id="WP_255159273.1">
    <property type="nucleotide sequence ID" value="NZ_CP101497.1"/>
</dbReference>
<evidence type="ECO:0000313" key="6">
    <source>
        <dbReference type="Proteomes" id="UP001060039"/>
    </source>
</evidence>